<accession>A0A7X1DGU2</accession>
<dbReference type="Proteomes" id="UP000565628">
    <property type="component" value="Unassembled WGS sequence"/>
</dbReference>
<gene>
    <name evidence="1" type="ORF">HCJ81_02350</name>
</gene>
<dbReference type="EMBL" id="JAASWV010000002">
    <property type="protein sequence ID" value="MBC2309709.1"/>
    <property type="molecule type" value="Genomic_DNA"/>
</dbReference>
<sequence>MNKKRLFFRYILPMHIVQLITAVLPNTDITTKIRGKMMRPFFKSCGTNFRIGMRVVINRPDLISVGDDVYIAHQCYLNGTGGLTIEDGVSIGPMCVIVTSKHVYQNGAVSMKSEAKSVVIGKGSWLASHAVINAGVTVSSGTTVGANAVVTKNFEQDAIIGGVPAKFIRNQKEHAHDVH</sequence>
<reference evidence="1 2" key="1">
    <citation type="submission" date="2020-03" db="EMBL/GenBank/DDBJ databases">
        <title>Soil Listeria distribution.</title>
        <authorList>
            <person name="Liao J."/>
            <person name="Wiedmann M."/>
        </authorList>
    </citation>
    <scope>NUCLEOTIDE SEQUENCE [LARGE SCALE GENOMIC DNA]</scope>
    <source>
        <strain evidence="1 2">FSL L7-0039</strain>
    </source>
</reference>
<dbReference type="SUPFAM" id="SSF51161">
    <property type="entry name" value="Trimeric LpxA-like enzymes"/>
    <property type="match status" value="1"/>
</dbReference>
<evidence type="ECO:0000313" key="2">
    <source>
        <dbReference type="Proteomes" id="UP000565628"/>
    </source>
</evidence>
<dbReference type="InterPro" id="IPR011004">
    <property type="entry name" value="Trimer_LpxA-like_sf"/>
</dbReference>
<dbReference type="RefSeq" id="WP_185641544.1">
    <property type="nucleotide sequence ID" value="NZ_JAARZW010000003.1"/>
</dbReference>
<dbReference type="InterPro" id="IPR051159">
    <property type="entry name" value="Hexapeptide_acetyltransf"/>
</dbReference>
<keyword evidence="1" id="KW-0012">Acyltransferase</keyword>
<comment type="caution">
    <text evidence="1">The sequence shown here is derived from an EMBL/GenBank/DDBJ whole genome shotgun (WGS) entry which is preliminary data.</text>
</comment>
<proteinExistence type="predicted"/>
<dbReference type="AlphaFoldDB" id="A0A7X1DGU2"/>
<evidence type="ECO:0000313" key="1">
    <source>
        <dbReference type="EMBL" id="MBC2309709.1"/>
    </source>
</evidence>
<organism evidence="1 2">
    <name type="scientific">Listeria booriae</name>
    <dbReference type="NCBI Taxonomy" id="1552123"/>
    <lineage>
        <taxon>Bacteria</taxon>
        <taxon>Bacillati</taxon>
        <taxon>Bacillota</taxon>
        <taxon>Bacilli</taxon>
        <taxon>Bacillales</taxon>
        <taxon>Listeriaceae</taxon>
        <taxon>Listeria</taxon>
    </lineage>
</organism>
<keyword evidence="1" id="KW-0808">Transferase</keyword>
<dbReference type="PANTHER" id="PTHR23416">
    <property type="entry name" value="SIALIC ACID SYNTHASE-RELATED"/>
    <property type="match status" value="1"/>
</dbReference>
<dbReference type="GO" id="GO:0016746">
    <property type="term" value="F:acyltransferase activity"/>
    <property type="evidence" value="ECO:0007669"/>
    <property type="project" value="UniProtKB-KW"/>
</dbReference>
<name>A0A7X1DGU2_9LIST</name>
<dbReference type="CDD" id="cd04647">
    <property type="entry name" value="LbH_MAT_like"/>
    <property type="match status" value="1"/>
</dbReference>
<protein>
    <submittedName>
        <fullName evidence="1">Acyltransferase</fullName>
    </submittedName>
</protein>
<dbReference type="Gene3D" id="2.160.10.10">
    <property type="entry name" value="Hexapeptide repeat proteins"/>
    <property type="match status" value="1"/>
</dbReference>